<evidence type="ECO:0000256" key="5">
    <source>
        <dbReference type="ARBA" id="ARBA00023136"/>
    </source>
</evidence>
<dbReference type="PANTHER" id="PTHR37693:SF1">
    <property type="entry name" value="INTEGRAL MEMBRANE PROTEIN"/>
    <property type="match status" value="1"/>
</dbReference>
<evidence type="ECO:0000256" key="3">
    <source>
        <dbReference type="ARBA" id="ARBA00022692"/>
    </source>
</evidence>
<dbReference type="Pfam" id="PF03706">
    <property type="entry name" value="LPG_synthase_TM"/>
    <property type="match status" value="1"/>
</dbReference>
<gene>
    <name evidence="7" type="ORF">SAMN05444515_11113</name>
</gene>
<keyword evidence="4 6" id="KW-1133">Transmembrane helix</keyword>
<sequence>MMPEENQGVLASQGLDRRRLLMFTALFLGFTLLGVLVVFLHLDNGPVVFDRRLLSPQLLVASLLLLVIYFLADGLRLYFTVRALGYQVPAGLMARLVFVNILVSNLTPMATGGGVVQVWYLQKAGVPIGTATAATTIRTTLAVLVIFTLAPVFLLFMDSLTEAINWNPRLTIYLLAFVVIYVSVLLLAIFRNRWLLVPIAWILNRLCRWRVLDQQRVRRLYFRIRRELVLLNRGFTDFISSRGLFSVLALCCTFIFLLSLFSFPMLLLLALDYDLSYLKVLGIQVVTTFIMYFSPTPGASGIAEGVFGHFFSDIVSAGHLLILTFAWRLLTIYTGMLIALVLIKGDLISRLSGKGEVTNA</sequence>
<feature type="transmembrane region" description="Helical" evidence="6">
    <location>
        <begin position="20"/>
        <end position="42"/>
    </location>
</feature>
<feature type="transmembrane region" description="Helical" evidence="6">
    <location>
        <begin position="170"/>
        <end position="190"/>
    </location>
</feature>
<feature type="transmembrane region" description="Helical" evidence="6">
    <location>
        <begin position="140"/>
        <end position="158"/>
    </location>
</feature>
<keyword evidence="8" id="KW-1185">Reference proteome</keyword>
<dbReference type="RefSeq" id="WP_218140420.1">
    <property type="nucleotide sequence ID" value="NZ_FOAA01000011.1"/>
</dbReference>
<evidence type="ECO:0000313" key="7">
    <source>
        <dbReference type="EMBL" id="SEL18488.1"/>
    </source>
</evidence>
<dbReference type="GO" id="GO:0005886">
    <property type="term" value="C:plasma membrane"/>
    <property type="evidence" value="ECO:0007669"/>
    <property type="project" value="UniProtKB-SubCell"/>
</dbReference>
<dbReference type="STRING" id="1396821.SAMN05444515_11113"/>
<keyword evidence="5 6" id="KW-0472">Membrane</keyword>
<evidence type="ECO:0000313" key="8">
    <source>
        <dbReference type="Proteomes" id="UP000199256"/>
    </source>
</evidence>
<evidence type="ECO:0000256" key="2">
    <source>
        <dbReference type="ARBA" id="ARBA00022475"/>
    </source>
</evidence>
<dbReference type="InterPro" id="IPR022791">
    <property type="entry name" value="L-PG_synthase/AglD"/>
</dbReference>
<dbReference type="AlphaFoldDB" id="A0A1H7N662"/>
<reference evidence="8" key="1">
    <citation type="submission" date="2016-10" db="EMBL/GenBank/DDBJ databases">
        <authorList>
            <person name="Varghese N."/>
            <person name="Submissions S."/>
        </authorList>
    </citation>
    <scope>NUCLEOTIDE SEQUENCE [LARGE SCALE GENOMIC DNA]</scope>
    <source>
        <strain evidence="8">DSM 241</strain>
    </source>
</reference>
<keyword evidence="2" id="KW-1003">Cell membrane</keyword>
<evidence type="ECO:0000256" key="1">
    <source>
        <dbReference type="ARBA" id="ARBA00004651"/>
    </source>
</evidence>
<dbReference type="Proteomes" id="UP000199256">
    <property type="component" value="Unassembled WGS sequence"/>
</dbReference>
<feature type="transmembrane region" description="Helical" evidence="6">
    <location>
        <begin position="314"/>
        <end position="343"/>
    </location>
</feature>
<evidence type="ECO:0008006" key="9">
    <source>
        <dbReference type="Google" id="ProtNLM"/>
    </source>
</evidence>
<name>A0A1H7N662_9GAMM</name>
<accession>A0A1H7N662</accession>
<evidence type="ECO:0000256" key="6">
    <source>
        <dbReference type="SAM" id="Phobius"/>
    </source>
</evidence>
<dbReference type="PANTHER" id="PTHR37693">
    <property type="entry name" value="PHOSPHATIDYLGLYCEROL LYSYLTRANSFERASE"/>
    <property type="match status" value="1"/>
</dbReference>
<proteinExistence type="predicted"/>
<comment type="subcellular location">
    <subcellularLocation>
        <location evidence="1">Cell membrane</location>
        <topology evidence="1">Multi-pass membrane protein</topology>
    </subcellularLocation>
</comment>
<evidence type="ECO:0000256" key="4">
    <source>
        <dbReference type="ARBA" id="ARBA00022989"/>
    </source>
</evidence>
<dbReference type="NCBIfam" id="TIGR00374">
    <property type="entry name" value="flippase-like domain"/>
    <property type="match status" value="1"/>
</dbReference>
<feature type="transmembrane region" description="Helical" evidence="6">
    <location>
        <begin position="244"/>
        <end position="269"/>
    </location>
</feature>
<dbReference type="EMBL" id="FOAA01000011">
    <property type="protein sequence ID" value="SEL18488.1"/>
    <property type="molecule type" value="Genomic_DNA"/>
</dbReference>
<protein>
    <recommendedName>
        <fullName evidence="9">Lysylphosphatidylglycerol synthase TM region</fullName>
    </recommendedName>
</protein>
<keyword evidence="3 6" id="KW-0812">Transmembrane</keyword>
<feature type="transmembrane region" description="Helical" evidence="6">
    <location>
        <begin position="92"/>
        <end position="120"/>
    </location>
</feature>
<organism evidence="7 8">
    <name type="scientific">Ectothiorhodospira marina</name>
    <dbReference type="NCBI Taxonomy" id="1396821"/>
    <lineage>
        <taxon>Bacteria</taxon>
        <taxon>Pseudomonadati</taxon>
        <taxon>Pseudomonadota</taxon>
        <taxon>Gammaproteobacteria</taxon>
        <taxon>Chromatiales</taxon>
        <taxon>Ectothiorhodospiraceae</taxon>
        <taxon>Ectothiorhodospira</taxon>
    </lineage>
</organism>
<feature type="transmembrane region" description="Helical" evidence="6">
    <location>
        <begin position="54"/>
        <end position="72"/>
    </location>
</feature>